<protein>
    <submittedName>
        <fullName evidence="2">Uncharacterized protein</fullName>
    </submittedName>
</protein>
<dbReference type="RefSeq" id="WP_220162921.1">
    <property type="nucleotide sequence ID" value="NZ_CP080507.1"/>
</dbReference>
<dbReference type="AlphaFoldDB" id="A0A8F9XLQ5"/>
<feature type="transmembrane region" description="Helical" evidence="1">
    <location>
        <begin position="245"/>
        <end position="278"/>
    </location>
</feature>
<feature type="transmembrane region" description="Helical" evidence="1">
    <location>
        <begin position="142"/>
        <end position="165"/>
    </location>
</feature>
<dbReference type="Proteomes" id="UP000825051">
    <property type="component" value="Chromosome"/>
</dbReference>
<evidence type="ECO:0000313" key="2">
    <source>
        <dbReference type="EMBL" id="QYM79269.1"/>
    </source>
</evidence>
<feature type="transmembrane region" description="Helical" evidence="1">
    <location>
        <begin position="210"/>
        <end position="230"/>
    </location>
</feature>
<feature type="transmembrane region" description="Helical" evidence="1">
    <location>
        <begin position="290"/>
        <end position="308"/>
    </location>
</feature>
<keyword evidence="1" id="KW-0472">Membrane</keyword>
<feature type="transmembrane region" description="Helical" evidence="1">
    <location>
        <begin position="350"/>
        <end position="366"/>
    </location>
</feature>
<gene>
    <name evidence="2" type="ORF">K0B96_01230</name>
</gene>
<sequence length="700" mass="76689">MSSPHPQAPWCKWGLWFLGLAPVVFLVAQVAANLRNIVYWDEFETALSYLVDLDRHASWPVILEKLFAVQNEHRIVTSRLLYLLLRATTGTLDFVFIGVLGDAFLLGTAVLLLVFVGKPGQRAPLAALLGLGLFHLEHYENLFWAGSSIDHFHVVLLATGAFVLLTRESRLGLWGALLLGLLGSYTLVHGFVIWPVGAGLLAGQRRWRHLGVWLLVAATAVICYFPGFFFNPGHHVETSVHAGSVFIYWLALLGAAPALGDAAVAPWLGACLVGAGFWLMRQRRWKDERVAAAVVAFCVIAMMLMALGRTGLAGAATLTSRYIILSSLAWTLTAWVAWTSGEISAARRGWLFASLVVAFGAVNVAADVRFGEKGKVFKELREQVALRYHFSRTLEGAPFKLYPNAALGDRILVAAEERGIYRLPLPEVKAITLGHERLRDGITCALDGVQANAHAVYVDGWAATPRGGMPPGEPAVVFVGDSTVRAFHALRIRRPDVVQAKGNAELLFAGFRVVVPRAALPPENYRIGALFRGKDSDACVLTASTVDLRTAPVNAPSPAEKVTLRAPREIPGVVYFVESVRSDDEAVEIDGWAFLPKREGGEREMAVVFQSEDSRLAFRARRSPRLDVAQKYPECRTLYAGFHLHLPRSELPKTHFRLGLSFKQEDEEEFILTDHRVDLAPEPALLGDAARVPLPSGVGG</sequence>
<dbReference type="KEGG" id="ole:K0B96_01230"/>
<accession>A0A8F9XLQ5</accession>
<reference evidence="2" key="1">
    <citation type="submission" date="2021-08" db="EMBL/GenBank/DDBJ databases">
        <title>Genome of a novel bacterium of the phylum Verrucomicrobia, Oleiharenicola sp. KSB-15.</title>
        <authorList>
            <person name="Chung J.-H."/>
            <person name="Ahn J.-H."/>
            <person name="Yoon Y."/>
            <person name="Kim D.-Y."/>
            <person name="An S.-H."/>
            <person name="Park I."/>
            <person name="Yeon J."/>
        </authorList>
    </citation>
    <scope>NUCLEOTIDE SEQUENCE</scope>
    <source>
        <strain evidence="2">KSB-15</strain>
    </source>
</reference>
<keyword evidence="3" id="KW-1185">Reference proteome</keyword>
<dbReference type="EMBL" id="CP080507">
    <property type="protein sequence ID" value="QYM79269.1"/>
    <property type="molecule type" value="Genomic_DNA"/>
</dbReference>
<keyword evidence="1" id="KW-0812">Transmembrane</keyword>
<feature type="transmembrane region" description="Helical" evidence="1">
    <location>
        <begin position="171"/>
        <end position="198"/>
    </location>
</feature>
<name>A0A8F9XLQ5_9BACT</name>
<keyword evidence="1" id="KW-1133">Transmembrane helix</keyword>
<feature type="transmembrane region" description="Helical" evidence="1">
    <location>
        <begin position="94"/>
        <end position="116"/>
    </location>
</feature>
<proteinExistence type="predicted"/>
<evidence type="ECO:0000256" key="1">
    <source>
        <dbReference type="SAM" id="Phobius"/>
    </source>
</evidence>
<feature type="transmembrane region" description="Helical" evidence="1">
    <location>
        <begin position="320"/>
        <end position="338"/>
    </location>
</feature>
<feature type="transmembrane region" description="Helical" evidence="1">
    <location>
        <begin position="12"/>
        <end position="32"/>
    </location>
</feature>
<evidence type="ECO:0000313" key="3">
    <source>
        <dbReference type="Proteomes" id="UP000825051"/>
    </source>
</evidence>
<organism evidence="2 3">
    <name type="scientific">Horticoccus luteus</name>
    <dbReference type="NCBI Taxonomy" id="2862869"/>
    <lineage>
        <taxon>Bacteria</taxon>
        <taxon>Pseudomonadati</taxon>
        <taxon>Verrucomicrobiota</taxon>
        <taxon>Opitutia</taxon>
        <taxon>Opitutales</taxon>
        <taxon>Opitutaceae</taxon>
        <taxon>Horticoccus</taxon>
    </lineage>
</organism>